<protein>
    <recommendedName>
        <fullName evidence="4">Stage II sporulation protein R</fullName>
    </recommendedName>
</protein>
<dbReference type="Proteomes" id="UP000001683">
    <property type="component" value="Chromosome"/>
</dbReference>
<keyword evidence="1" id="KW-0472">Membrane</keyword>
<evidence type="ECO:0000313" key="3">
    <source>
        <dbReference type="Proteomes" id="UP000001683"/>
    </source>
</evidence>
<dbReference type="InterPro" id="IPR014202">
    <property type="entry name" value="Spore_II_R"/>
</dbReference>
<proteinExistence type="predicted"/>
<dbReference type="eggNOG" id="ENOG5031K93">
    <property type="taxonomic scope" value="Bacteria"/>
</dbReference>
<keyword evidence="1" id="KW-0812">Transmembrane</keyword>
<dbReference type="STRING" id="457570.Nther_2869"/>
<dbReference type="RefSeq" id="WP_012449248.1">
    <property type="nucleotide sequence ID" value="NZ_CP144221.1"/>
</dbReference>
<evidence type="ECO:0000256" key="1">
    <source>
        <dbReference type="SAM" id="Phobius"/>
    </source>
</evidence>
<dbReference type="Pfam" id="PF09551">
    <property type="entry name" value="Spore_II_R"/>
    <property type="match status" value="1"/>
</dbReference>
<dbReference type="HOGENOM" id="CLU_069310_3_0_9"/>
<sequence>MINMNKFINKFRELTDRTKLLIITHKITKRTFLIIFMCVLGVFFATHSLFLGVEELTNSIGHRHESQNQVDEDILRLHIIPNSDLEQDQDAKEKVRNWLIGELMKNREIKNRRAFTNYIETHKDELEEEMENHLVNNGYYHDVNLSLKEKVFPTRRYRTEVLPGGEYESLVVTLDKGQGSNWWCVLFPPLCYVDLAVMNDEKLEDPEEDQETKGDSDELELKFVLFEWVSELLS</sequence>
<dbReference type="AlphaFoldDB" id="B2A3I7"/>
<dbReference type="InParanoid" id="B2A3I7"/>
<reference evidence="2 3" key="2">
    <citation type="journal article" date="2011" name="J. Bacteriol.">
        <title>Complete genome sequence of the anaerobic, halophilic alkalithermophile Natranaerobius thermophilus JW/NM-WN-LF.</title>
        <authorList>
            <person name="Zhao B."/>
            <person name="Mesbah N.M."/>
            <person name="Dalin E."/>
            <person name="Goodwin L."/>
            <person name="Nolan M."/>
            <person name="Pitluck S."/>
            <person name="Chertkov O."/>
            <person name="Brettin T.S."/>
            <person name="Han J."/>
            <person name="Larimer F.W."/>
            <person name="Land M.L."/>
            <person name="Hauser L."/>
            <person name="Kyrpides N."/>
            <person name="Wiegel J."/>
        </authorList>
    </citation>
    <scope>NUCLEOTIDE SEQUENCE [LARGE SCALE GENOMIC DNA]</scope>
    <source>
        <strain evidence="3">ATCC BAA-1301 / DSM 18059 / JW/NM-WN-LF</strain>
    </source>
</reference>
<evidence type="ECO:0008006" key="4">
    <source>
        <dbReference type="Google" id="ProtNLM"/>
    </source>
</evidence>
<dbReference type="FunCoup" id="B2A3I7">
    <property type="interactions" value="54"/>
</dbReference>
<evidence type="ECO:0000313" key="2">
    <source>
        <dbReference type="EMBL" id="ACB86416.1"/>
    </source>
</evidence>
<name>B2A3I7_NATTJ</name>
<reference evidence="2 3" key="1">
    <citation type="submission" date="2008-04" db="EMBL/GenBank/DDBJ databases">
        <title>Complete sequence of chromosome of Natranaerobius thermophilus JW/NM-WN-LF.</title>
        <authorList>
            <consortium name="US DOE Joint Genome Institute"/>
            <person name="Copeland A."/>
            <person name="Lucas S."/>
            <person name="Lapidus A."/>
            <person name="Glavina del Rio T."/>
            <person name="Dalin E."/>
            <person name="Tice H."/>
            <person name="Bruce D."/>
            <person name="Goodwin L."/>
            <person name="Pitluck S."/>
            <person name="Chertkov O."/>
            <person name="Brettin T."/>
            <person name="Detter J.C."/>
            <person name="Han C."/>
            <person name="Kuske C.R."/>
            <person name="Schmutz J."/>
            <person name="Larimer F."/>
            <person name="Land M."/>
            <person name="Hauser L."/>
            <person name="Kyrpides N."/>
            <person name="Lykidis A."/>
            <person name="Mesbah N.M."/>
            <person name="Wiegel J."/>
        </authorList>
    </citation>
    <scope>NUCLEOTIDE SEQUENCE [LARGE SCALE GENOMIC DNA]</scope>
    <source>
        <strain evidence="3">ATCC BAA-1301 / DSM 18059 / JW/NM-WN-LF</strain>
    </source>
</reference>
<dbReference type="EMBL" id="CP001034">
    <property type="protein sequence ID" value="ACB86416.1"/>
    <property type="molecule type" value="Genomic_DNA"/>
</dbReference>
<keyword evidence="1" id="KW-1133">Transmembrane helix</keyword>
<gene>
    <name evidence="2" type="ordered locus">Nther_2869</name>
</gene>
<feature type="transmembrane region" description="Helical" evidence="1">
    <location>
        <begin position="32"/>
        <end position="53"/>
    </location>
</feature>
<dbReference type="KEGG" id="nth:Nther_2869"/>
<keyword evidence="3" id="KW-1185">Reference proteome</keyword>
<organism evidence="2 3">
    <name type="scientific">Natranaerobius thermophilus (strain ATCC BAA-1301 / DSM 18059 / JW/NM-WN-LF)</name>
    <dbReference type="NCBI Taxonomy" id="457570"/>
    <lineage>
        <taxon>Bacteria</taxon>
        <taxon>Bacillati</taxon>
        <taxon>Bacillota</taxon>
        <taxon>Clostridia</taxon>
        <taxon>Natranaerobiales</taxon>
        <taxon>Natranaerobiaceae</taxon>
        <taxon>Natranaerobius</taxon>
    </lineage>
</organism>
<accession>B2A3I7</accession>